<gene>
    <name evidence="2" type="ORF">TRIVIDRAFT_44692</name>
</gene>
<protein>
    <recommendedName>
        <fullName evidence="1">HNH nuclease domain-containing protein</fullName>
    </recommendedName>
</protein>
<keyword evidence="3" id="KW-1185">Reference proteome</keyword>
<dbReference type="OMA" id="WMPRNIK"/>
<reference evidence="2 3" key="1">
    <citation type="journal article" date="2011" name="Genome Biol.">
        <title>Comparative genome sequence analysis underscores mycoparasitism as the ancestral life style of Trichoderma.</title>
        <authorList>
            <person name="Kubicek C.P."/>
            <person name="Herrera-Estrella A."/>
            <person name="Seidl-Seiboth V."/>
            <person name="Martinez D.A."/>
            <person name="Druzhinina I.S."/>
            <person name="Thon M."/>
            <person name="Zeilinger S."/>
            <person name="Casas-Flores S."/>
            <person name="Horwitz B.A."/>
            <person name="Mukherjee P.K."/>
            <person name="Mukherjee M."/>
            <person name="Kredics L."/>
            <person name="Alcaraz L.D."/>
            <person name="Aerts A."/>
            <person name="Antal Z."/>
            <person name="Atanasova L."/>
            <person name="Cervantes-Badillo M.G."/>
            <person name="Challacombe J."/>
            <person name="Chertkov O."/>
            <person name="McCluskey K."/>
            <person name="Coulpier F."/>
            <person name="Deshpande N."/>
            <person name="von Doehren H."/>
            <person name="Ebbole D.J."/>
            <person name="Esquivel-Naranjo E.U."/>
            <person name="Fekete E."/>
            <person name="Flipphi M."/>
            <person name="Glaser F."/>
            <person name="Gomez-Rodriguez E.Y."/>
            <person name="Gruber S."/>
            <person name="Han C."/>
            <person name="Henrissat B."/>
            <person name="Hermosa R."/>
            <person name="Hernandez-Onate M."/>
            <person name="Karaffa L."/>
            <person name="Kosti I."/>
            <person name="Le Crom S."/>
            <person name="Lindquist E."/>
            <person name="Lucas S."/>
            <person name="Luebeck M."/>
            <person name="Luebeck P.S."/>
            <person name="Margeot A."/>
            <person name="Metz B."/>
            <person name="Misra M."/>
            <person name="Nevalainen H."/>
            <person name="Omann M."/>
            <person name="Packer N."/>
            <person name="Perrone G."/>
            <person name="Uresti-Rivera E.E."/>
            <person name="Salamov A."/>
            <person name="Schmoll M."/>
            <person name="Seiboth B."/>
            <person name="Shapiro H."/>
            <person name="Sukno S."/>
            <person name="Tamayo-Ramos J.A."/>
            <person name="Tisch D."/>
            <person name="Wiest A."/>
            <person name="Wilkinson H.H."/>
            <person name="Zhang M."/>
            <person name="Coutinho P.M."/>
            <person name="Kenerley C.M."/>
            <person name="Monte E."/>
            <person name="Baker S.E."/>
            <person name="Grigoriev I.V."/>
        </authorList>
    </citation>
    <scope>NUCLEOTIDE SEQUENCE [LARGE SCALE GENOMIC DNA]</scope>
    <source>
        <strain evidence="3">Gv29-8 / FGSC 10586</strain>
    </source>
</reference>
<dbReference type="VEuPathDB" id="FungiDB:TRIVIDRAFT_44692"/>
<dbReference type="Pfam" id="PF13391">
    <property type="entry name" value="HNH_2"/>
    <property type="match status" value="1"/>
</dbReference>
<dbReference type="InParanoid" id="G9N5L4"/>
<organism evidence="2 3">
    <name type="scientific">Hypocrea virens (strain Gv29-8 / FGSC 10586)</name>
    <name type="common">Gliocladium virens</name>
    <name type="synonym">Trichoderma virens</name>
    <dbReference type="NCBI Taxonomy" id="413071"/>
    <lineage>
        <taxon>Eukaryota</taxon>
        <taxon>Fungi</taxon>
        <taxon>Dikarya</taxon>
        <taxon>Ascomycota</taxon>
        <taxon>Pezizomycotina</taxon>
        <taxon>Sordariomycetes</taxon>
        <taxon>Hypocreomycetidae</taxon>
        <taxon>Hypocreales</taxon>
        <taxon>Hypocreaceae</taxon>
        <taxon>Trichoderma</taxon>
    </lineage>
</organism>
<dbReference type="HOGENOM" id="CLU_039755_2_1_1"/>
<dbReference type="InterPro" id="IPR003615">
    <property type="entry name" value="HNH_nuc"/>
</dbReference>
<accession>G9N5L4</accession>
<evidence type="ECO:0000313" key="3">
    <source>
        <dbReference type="Proteomes" id="UP000007115"/>
    </source>
</evidence>
<dbReference type="Proteomes" id="UP000007115">
    <property type="component" value="Unassembled WGS sequence"/>
</dbReference>
<name>G9N5L4_HYPVG</name>
<dbReference type="AlphaFoldDB" id="G9N5L4"/>
<evidence type="ECO:0000313" key="2">
    <source>
        <dbReference type="EMBL" id="EHK18056.1"/>
    </source>
</evidence>
<dbReference type="GeneID" id="25794335"/>
<dbReference type="OrthoDB" id="5416097at2759"/>
<dbReference type="eggNOG" id="ENOG502RD9U">
    <property type="taxonomic scope" value="Eukaryota"/>
</dbReference>
<dbReference type="RefSeq" id="XP_013952255.1">
    <property type="nucleotide sequence ID" value="XM_014096780.1"/>
</dbReference>
<dbReference type="EMBL" id="ABDF02000087">
    <property type="protein sequence ID" value="EHK18056.1"/>
    <property type="molecule type" value="Genomic_DNA"/>
</dbReference>
<comment type="caution">
    <text evidence="2">The sequence shown here is derived from an EMBL/GenBank/DDBJ whole genome shotgun (WGS) entry which is preliminary data.</text>
</comment>
<evidence type="ECO:0000259" key="1">
    <source>
        <dbReference type="Pfam" id="PF13391"/>
    </source>
</evidence>
<sequence length="325" mass="37707">MVTALWEFLNRRSTSHDAVNQLMRFLQADPAFATPDTIIPLDEMQTRLELIETTRQIASIPGQRYQLNFLQLAYLSLIPASDLPEFEFEDRYWCLRIKHKEHKISFKNLMEKDECLVRDRYTCVLTGAAYPEVCHIIPFAVNSSRANAAYSMSCLDIPGLMSDSFTRERLYRLLTPEAGCSDKSWNMICLTPTLYSWWRQCLFALKCIAVTTIDEYNAKIRLQFHWMPRNKVNPHAPAEPLRRDIEAMMFTMPEPHGAIIGDTRRGSSRPLETGQTFEISMSPEQAFNMKVMIDVQWVMVRLAAISGLARSWETRDDYVDHTSWF</sequence>
<proteinExistence type="predicted"/>
<feature type="domain" description="HNH nuclease" evidence="1">
    <location>
        <begin position="123"/>
        <end position="205"/>
    </location>
</feature>